<name>A0A553QSJ5_9TELE</name>
<proteinExistence type="predicted"/>
<gene>
    <name evidence="1" type="ORF">DNTS_029864</name>
</gene>
<comment type="caution">
    <text evidence="1">The sequence shown here is derived from an EMBL/GenBank/DDBJ whole genome shotgun (WGS) entry which is preliminary data.</text>
</comment>
<organism evidence="1 2">
    <name type="scientific">Danionella cerebrum</name>
    <dbReference type="NCBI Taxonomy" id="2873325"/>
    <lineage>
        <taxon>Eukaryota</taxon>
        <taxon>Metazoa</taxon>
        <taxon>Chordata</taxon>
        <taxon>Craniata</taxon>
        <taxon>Vertebrata</taxon>
        <taxon>Euteleostomi</taxon>
        <taxon>Actinopterygii</taxon>
        <taxon>Neopterygii</taxon>
        <taxon>Teleostei</taxon>
        <taxon>Ostariophysi</taxon>
        <taxon>Cypriniformes</taxon>
        <taxon>Danionidae</taxon>
        <taxon>Danioninae</taxon>
        <taxon>Danionella</taxon>
    </lineage>
</organism>
<reference evidence="1 2" key="1">
    <citation type="journal article" date="2019" name="Sci. Data">
        <title>Hybrid genome assembly and annotation of Danionella translucida.</title>
        <authorList>
            <person name="Kadobianskyi M."/>
            <person name="Schulze L."/>
            <person name="Schuelke M."/>
            <person name="Judkewitz B."/>
        </authorList>
    </citation>
    <scope>NUCLEOTIDE SEQUENCE [LARGE SCALE GENOMIC DNA]</scope>
    <source>
        <strain evidence="1 2">Bolton</strain>
    </source>
</reference>
<dbReference type="Proteomes" id="UP000316079">
    <property type="component" value="Unassembled WGS sequence"/>
</dbReference>
<accession>A0A553QSJ5</accession>
<dbReference type="EMBL" id="SRMA01025585">
    <property type="protein sequence ID" value="TRY92942.1"/>
    <property type="molecule type" value="Genomic_DNA"/>
</dbReference>
<sequence>MTSSQPFTSVSFSASTGSS</sequence>
<keyword evidence="2" id="KW-1185">Reference proteome</keyword>
<evidence type="ECO:0000313" key="1">
    <source>
        <dbReference type="EMBL" id="TRY92942.1"/>
    </source>
</evidence>
<dbReference type="AlphaFoldDB" id="A0A553QSJ5"/>
<evidence type="ECO:0000313" key="2">
    <source>
        <dbReference type="Proteomes" id="UP000316079"/>
    </source>
</evidence>
<protein>
    <submittedName>
        <fullName evidence="1">Uncharacterized protein</fullName>
    </submittedName>
</protein>